<reference evidence="1" key="2">
    <citation type="submission" date="2020-06" db="EMBL/GenBank/DDBJ databases">
        <title>Helianthus annuus Genome sequencing and assembly Release 2.</title>
        <authorList>
            <person name="Gouzy J."/>
            <person name="Langlade N."/>
            <person name="Munos S."/>
        </authorList>
    </citation>
    <scope>NUCLEOTIDE SEQUENCE</scope>
    <source>
        <tissue evidence="1">Leaves</tissue>
    </source>
</reference>
<sequence>MDFRIISAQKPKAAILHQITGIIRHIFRDKSFKRHLHFLPGQSIHPALTY</sequence>
<gene>
    <name evidence="1" type="ORF">HanXRQr2_Chr16g0750361</name>
</gene>
<organism evidence="1 2">
    <name type="scientific">Helianthus annuus</name>
    <name type="common">Common sunflower</name>
    <dbReference type="NCBI Taxonomy" id="4232"/>
    <lineage>
        <taxon>Eukaryota</taxon>
        <taxon>Viridiplantae</taxon>
        <taxon>Streptophyta</taxon>
        <taxon>Embryophyta</taxon>
        <taxon>Tracheophyta</taxon>
        <taxon>Spermatophyta</taxon>
        <taxon>Magnoliopsida</taxon>
        <taxon>eudicotyledons</taxon>
        <taxon>Gunneridae</taxon>
        <taxon>Pentapetalae</taxon>
        <taxon>asterids</taxon>
        <taxon>campanulids</taxon>
        <taxon>Asterales</taxon>
        <taxon>Asteraceae</taxon>
        <taxon>Asteroideae</taxon>
        <taxon>Heliantheae alliance</taxon>
        <taxon>Heliantheae</taxon>
        <taxon>Helianthus</taxon>
    </lineage>
</organism>
<reference evidence="1" key="1">
    <citation type="journal article" date="2017" name="Nature">
        <title>The sunflower genome provides insights into oil metabolism, flowering and Asterid evolution.</title>
        <authorList>
            <person name="Badouin H."/>
            <person name="Gouzy J."/>
            <person name="Grassa C.J."/>
            <person name="Murat F."/>
            <person name="Staton S.E."/>
            <person name="Cottret L."/>
            <person name="Lelandais-Briere C."/>
            <person name="Owens G.L."/>
            <person name="Carrere S."/>
            <person name="Mayjonade B."/>
            <person name="Legrand L."/>
            <person name="Gill N."/>
            <person name="Kane N.C."/>
            <person name="Bowers J.E."/>
            <person name="Hubner S."/>
            <person name="Bellec A."/>
            <person name="Berard A."/>
            <person name="Berges H."/>
            <person name="Blanchet N."/>
            <person name="Boniface M.C."/>
            <person name="Brunel D."/>
            <person name="Catrice O."/>
            <person name="Chaidir N."/>
            <person name="Claudel C."/>
            <person name="Donnadieu C."/>
            <person name="Faraut T."/>
            <person name="Fievet G."/>
            <person name="Helmstetter N."/>
            <person name="King M."/>
            <person name="Knapp S.J."/>
            <person name="Lai Z."/>
            <person name="Le Paslier M.C."/>
            <person name="Lippi Y."/>
            <person name="Lorenzon L."/>
            <person name="Mandel J.R."/>
            <person name="Marage G."/>
            <person name="Marchand G."/>
            <person name="Marquand E."/>
            <person name="Bret-Mestries E."/>
            <person name="Morien E."/>
            <person name="Nambeesan S."/>
            <person name="Nguyen T."/>
            <person name="Pegot-Espagnet P."/>
            <person name="Pouilly N."/>
            <person name="Raftis F."/>
            <person name="Sallet E."/>
            <person name="Schiex T."/>
            <person name="Thomas J."/>
            <person name="Vandecasteele C."/>
            <person name="Vares D."/>
            <person name="Vear F."/>
            <person name="Vautrin S."/>
            <person name="Crespi M."/>
            <person name="Mangin B."/>
            <person name="Burke J.M."/>
            <person name="Salse J."/>
            <person name="Munos S."/>
            <person name="Vincourt P."/>
            <person name="Rieseberg L.H."/>
            <person name="Langlade N.B."/>
        </authorList>
    </citation>
    <scope>NUCLEOTIDE SEQUENCE</scope>
    <source>
        <tissue evidence="1">Leaves</tissue>
    </source>
</reference>
<evidence type="ECO:0000313" key="1">
    <source>
        <dbReference type="EMBL" id="KAF5760181.1"/>
    </source>
</evidence>
<dbReference type="AlphaFoldDB" id="A0A9K3GYU8"/>
<dbReference type="EMBL" id="MNCJ02000331">
    <property type="protein sequence ID" value="KAF5760181.1"/>
    <property type="molecule type" value="Genomic_DNA"/>
</dbReference>
<protein>
    <submittedName>
        <fullName evidence="1">Uncharacterized protein</fullName>
    </submittedName>
</protein>
<evidence type="ECO:0000313" key="2">
    <source>
        <dbReference type="Proteomes" id="UP000215914"/>
    </source>
</evidence>
<dbReference type="Proteomes" id="UP000215914">
    <property type="component" value="Unassembled WGS sequence"/>
</dbReference>
<proteinExistence type="predicted"/>
<dbReference type="Gramene" id="mRNA:HanXRQr2_Chr16g0750361">
    <property type="protein sequence ID" value="mRNA:HanXRQr2_Chr16g0750361"/>
    <property type="gene ID" value="HanXRQr2_Chr16g0750361"/>
</dbReference>
<accession>A0A9K3GYU8</accession>
<name>A0A9K3GYU8_HELAN</name>
<keyword evidence="2" id="KW-1185">Reference proteome</keyword>
<comment type="caution">
    <text evidence="1">The sequence shown here is derived from an EMBL/GenBank/DDBJ whole genome shotgun (WGS) entry which is preliminary data.</text>
</comment>